<dbReference type="AlphaFoldDB" id="A0A916SVZ0"/>
<dbReference type="InterPro" id="IPR010432">
    <property type="entry name" value="RDD"/>
</dbReference>
<proteinExistence type="predicted"/>
<keyword evidence="5 6" id="KW-0472">Membrane</keyword>
<evidence type="ECO:0000256" key="4">
    <source>
        <dbReference type="ARBA" id="ARBA00022989"/>
    </source>
</evidence>
<feature type="transmembrane region" description="Helical" evidence="6">
    <location>
        <begin position="37"/>
        <end position="57"/>
    </location>
</feature>
<keyword evidence="4 6" id="KW-1133">Transmembrane helix</keyword>
<dbReference type="RefSeq" id="WP_229749413.1">
    <property type="nucleotide sequence ID" value="NZ_BMHI01000001.1"/>
</dbReference>
<gene>
    <name evidence="8" type="ORF">GCM10011492_06270</name>
</gene>
<dbReference type="PANTHER" id="PTHR36115">
    <property type="entry name" value="PROLINE-RICH ANTIGEN HOMOLOG-RELATED"/>
    <property type="match status" value="1"/>
</dbReference>
<evidence type="ECO:0000313" key="8">
    <source>
        <dbReference type="EMBL" id="GGB19123.1"/>
    </source>
</evidence>
<reference evidence="8" key="2">
    <citation type="submission" date="2020-09" db="EMBL/GenBank/DDBJ databases">
        <authorList>
            <person name="Sun Q."/>
            <person name="Zhou Y."/>
        </authorList>
    </citation>
    <scope>NUCLEOTIDE SEQUENCE</scope>
    <source>
        <strain evidence="8">CGMCC 1.15085</strain>
    </source>
</reference>
<dbReference type="PIRSF" id="PIRSF021697">
    <property type="entry name" value="UCP021697"/>
    <property type="match status" value="1"/>
</dbReference>
<evidence type="ECO:0000256" key="1">
    <source>
        <dbReference type="ARBA" id="ARBA00004651"/>
    </source>
</evidence>
<feature type="transmembrane region" description="Helical" evidence="6">
    <location>
        <begin position="107"/>
        <end position="125"/>
    </location>
</feature>
<feature type="domain" description="RDD" evidence="7">
    <location>
        <begin position="31"/>
        <end position="134"/>
    </location>
</feature>
<name>A0A916SVZ0_9MICO</name>
<evidence type="ECO:0000256" key="5">
    <source>
        <dbReference type="ARBA" id="ARBA00023136"/>
    </source>
</evidence>
<dbReference type="Proteomes" id="UP000636793">
    <property type="component" value="Unassembled WGS sequence"/>
</dbReference>
<keyword evidence="2" id="KW-1003">Cell membrane</keyword>
<dbReference type="GO" id="GO:0005886">
    <property type="term" value="C:plasma membrane"/>
    <property type="evidence" value="ECO:0007669"/>
    <property type="project" value="UniProtKB-SubCell"/>
</dbReference>
<evidence type="ECO:0000256" key="3">
    <source>
        <dbReference type="ARBA" id="ARBA00022692"/>
    </source>
</evidence>
<dbReference type="EMBL" id="BMHI01000001">
    <property type="protein sequence ID" value="GGB19123.1"/>
    <property type="molecule type" value="Genomic_DNA"/>
</dbReference>
<accession>A0A916SVZ0</accession>
<evidence type="ECO:0000313" key="9">
    <source>
        <dbReference type="Proteomes" id="UP000636793"/>
    </source>
</evidence>
<feature type="transmembrane region" description="Helical" evidence="6">
    <location>
        <begin position="69"/>
        <end position="87"/>
    </location>
</feature>
<reference evidence="8" key="1">
    <citation type="journal article" date="2014" name="Int. J. Syst. Evol. Microbiol.">
        <title>Complete genome sequence of Corynebacterium casei LMG S-19264T (=DSM 44701T), isolated from a smear-ripened cheese.</title>
        <authorList>
            <consortium name="US DOE Joint Genome Institute (JGI-PGF)"/>
            <person name="Walter F."/>
            <person name="Albersmeier A."/>
            <person name="Kalinowski J."/>
            <person name="Ruckert C."/>
        </authorList>
    </citation>
    <scope>NUCLEOTIDE SEQUENCE</scope>
    <source>
        <strain evidence="8">CGMCC 1.15085</strain>
    </source>
</reference>
<organism evidence="8 9">
    <name type="scientific">Flexivirga endophytica</name>
    <dbReference type="NCBI Taxonomy" id="1849103"/>
    <lineage>
        <taxon>Bacteria</taxon>
        <taxon>Bacillati</taxon>
        <taxon>Actinomycetota</taxon>
        <taxon>Actinomycetes</taxon>
        <taxon>Micrococcales</taxon>
        <taxon>Dermacoccaceae</taxon>
        <taxon>Flexivirga</taxon>
    </lineage>
</organism>
<sequence>MTTRKQPGPEPADGYPGAALGMPTGGVGSMARLGPRVIAVIIDWLVCSVIAAGFFGYSFGGGGTSWTPLAVFFVENLLLVGTIGSTLGHRVMGMQVTKESGGPVGPLAGLIRSVLLCLFVPAVIWDKYGRGMHDHFAGTVLRRVR</sequence>
<evidence type="ECO:0000259" key="7">
    <source>
        <dbReference type="Pfam" id="PF06271"/>
    </source>
</evidence>
<evidence type="ECO:0000256" key="2">
    <source>
        <dbReference type="ARBA" id="ARBA00022475"/>
    </source>
</evidence>
<comment type="caution">
    <text evidence="8">The sequence shown here is derived from an EMBL/GenBank/DDBJ whole genome shotgun (WGS) entry which is preliminary data.</text>
</comment>
<dbReference type="InterPro" id="IPR016795">
    <property type="entry name" value="UCP021697"/>
</dbReference>
<dbReference type="Pfam" id="PF06271">
    <property type="entry name" value="RDD"/>
    <property type="match status" value="1"/>
</dbReference>
<protein>
    <submittedName>
        <fullName evidence="8">RDD family protein</fullName>
    </submittedName>
</protein>
<dbReference type="PANTHER" id="PTHR36115:SF6">
    <property type="entry name" value="PROLINE-RICH ANTIGEN HOMOLOG"/>
    <property type="match status" value="1"/>
</dbReference>
<comment type="subcellular location">
    <subcellularLocation>
        <location evidence="1">Cell membrane</location>
        <topology evidence="1">Multi-pass membrane protein</topology>
    </subcellularLocation>
</comment>
<evidence type="ECO:0000256" key="6">
    <source>
        <dbReference type="SAM" id="Phobius"/>
    </source>
</evidence>
<keyword evidence="9" id="KW-1185">Reference proteome</keyword>
<keyword evidence="3 6" id="KW-0812">Transmembrane</keyword>
<dbReference type="InterPro" id="IPR051791">
    <property type="entry name" value="Pra-immunoreactive"/>
</dbReference>